<keyword evidence="2" id="KW-1185">Reference proteome</keyword>
<sequence length="215" mass="23932">MRPSRPLVPYSFLTEDLQYEILGHLNAADLKAMTAAGCHLASKELLRRFTSILVQFYLDPDGFRACMKTCGVVVSGSTALAILLPRSRAFHPNDIDIYVNSEGLSGLLHYLHTNTPYTQETILTRARRSDDDYSIFVRGTAISSYNIAAFYDPALLENPALSWHLCEYNTDDLLEDVPSVAWKLAHDGLCSRTQLACPGWLEDVDGRRSGIVTGF</sequence>
<dbReference type="HOGENOM" id="CLU_1283199_0_0_1"/>
<dbReference type="RefSeq" id="XP_001840726.2">
    <property type="nucleotide sequence ID" value="XM_001840674.2"/>
</dbReference>
<organism evidence="1 2">
    <name type="scientific">Coprinopsis cinerea (strain Okayama-7 / 130 / ATCC MYA-4618 / FGSC 9003)</name>
    <name type="common">Inky cap fungus</name>
    <name type="synonym">Hormographiella aspergillata</name>
    <dbReference type="NCBI Taxonomy" id="240176"/>
    <lineage>
        <taxon>Eukaryota</taxon>
        <taxon>Fungi</taxon>
        <taxon>Dikarya</taxon>
        <taxon>Basidiomycota</taxon>
        <taxon>Agaricomycotina</taxon>
        <taxon>Agaricomycetes</taxon>
        <taxon>Agaricomycetidae</taxon>
        <taxon>Agaricales</taxon>
        <taxon>Agaricineae</taxon>
        <taxon>Psathyrellaceae</taxon>
        <taxon>Coprinopsis</taxon>
    </lineage>
</organism>
<dbReference type="AlphaFoldDB" id="A8PE46"/>
<dbReference type="VEuPathDB" id="FungiDB:CC1G_09777"/>
<name>A8PE46_COPC7</name>
<dbReference type="GeneID" id="6017378"/>
<dbReference type="Proteomes" id="UP000001861">
    <property type="component" value="Unassembled WGS sequence"/>
</dbReference>
<gene>
    <name evidence="1" type="ORF">CC1G_09777</name>
</gene>
<comment type="caution">
    <text evidence="1">The sequence shown here is derived from an EMBL/GenBank/DDBJ whole genome shotgun (WGS) entry which is preliminary data.</text>
</comment>
<protein>
    <submittedName>
        <fullName evidence="1">Uncharacterized protein</fullName>
    </submittedName>
</protein>
<dbReference type="InParanoid" id="A8PE46"/>
<dbReference type="KEGG" id="cci:CC1G_09777"/>
<dbReference type="EMBL" id="AACS02000007">
    <property type="protein sequence ID" value="EAU81135.2"/>
    <property type="molecule type" value="Genomic_DNA"/>
</dbReference>
<accession>A8PE46</accession>
<evidence type="ECO:0000313" key="1">
    <source>
        <dbReference type="EMBL" id="EAU81135.2"/>
    </source>
</evidence>
<reference evidence="1 2" key="1">
    <citation type="journal article" date="2010" name="Proc. Natl. Acad. Sci. U.S.A.">
        <title>Insights into evolution of multicellular fungi from the assembled chromosomes of the mushroom Coprinopsis cinerea (Coprinus cinereus).</title>
        <authorList>
            <person name="Stajich J.E."/>
            <person name="Wilke S.K."/>
            <person name="Ahren D."/>
            <person name="Au C.H."/>
            <person name="Birren B.W."/>
            <person name="Borodovsky M."/>
            <person name="Burns C."/>
            <person name="Canback B."/>
            <person name="Casselton L.A."/>
            <person name="Cheng C.K."/>
            <person name="Deng J."/>
            <person name="Dietrich F.S."/>
            <person name="Fargo D.C."/>
            <person name="Farman M.L."/>
            <person name="Gathman A.C."/>
            <person name="Goldberg J."/>
            <person name="Guigo R."/>
            <person name="Hoegger P.J."/>
            <person name="Hooker J.B."/>
            <person name="Huggins A."/>
            <person name="James T.Y."/>
            <person name="Kamada T."/>
            <person name="Kilaru S."/>
            <person name="Kodira C."/>
            <person name="Kues U."/>
            <person name="Kupfer D."/>
            <person name="Kwan H.S."/>
            <person name="Lomsadze A."/>
            <person name="Li W."/>
            <person name="Lilly W.W."/>
            <person name="Ma L.J."/>
            <person name="Mackey A.J."/>
            <person name="Manning G."/>
            <person name="Martin F."/>
            <person name="Muraguchi H."/>
            <person name="Natvig D.O."/>
            <person name="Palmerini H."/>
            <person name="Ramesh M.A."/>
            <person name="Rehmeyer C.J."/>
            <person name="Roe B.A."/>
            <person name="Shenoy N."/>
            <person name="Stanke M."/>
            <person name="Ter-Hovhannisyan V."/>
            <person name="Tunlid A."/>
            <person name="Velagapudi R."/>
            <person name="Vision T.J."/>
            <person name="Zeng Q."/>
            <person name="Zolan M.E."/>
            <person name="Pukkila P.J."/>
        </authorList>
    </citation>
    <scope>NUCLEOTIDE SEQUENCE [LARGE SCALE GENOMIC DNA]</scope>
    <source>
        <strain evidence="2">Okayama-7 / 130 / ATCC MYA-4618 / FGSC 9003</strain>
    </source>
</reference>
<dbReference type="OrthoDB" id="3054268at2759"/>
<proteinExistence type="predicted"/>
<evidence type="ECO:0000313" key="2">
    <source>
        <dbReference type="Proteomes" id="UP000001861"/>
    </source>
</evidence>